<name>A0A931PW97_FIMGI</name>
<keyword evidence="2" id="KW-0812">Transmembrane</keyword>
<comment type="caution">
    <text evidence="3">The sequence shown here is derived from an EMBL/GenBank/DDBJ whole genome shotgun (WGS) entry which is preliminary data.</text>
</comment>
<reference evidence="3" key="1">
    <citation type="submission" date="2020-07" db="EMBL/GenBank/DDBJ databases">
        <title>Huge and variable diversity of episymbiotic CPR bacteria and DPANN archaea in groundwater ecosystems.</title>
        <authorList>
            <person name="He C.Y."/>
            <person name="Keren R."/>
            <person name="Whittaker M."/>
            <person name="Farag I.F."/>
            <person name="Doudna J."/>
            <person name="Cate J.H.D."/>
            <person name="Banfield J.F."/>
        </authorList>
    </citation>
    <scope>NUCLEOTIDE SEQUENCE</scope>
    <source>
        <strain evidence="3">NC_groundwater_17_Pr7_B-0.1um_64_12</strain>
    </source>
</reference>
<gene>
    <name evidence="3" type="ORF">HYR64_04855</name>
</gene>
<proteinExistence type="predicted"/>
<evidence type="ECO:0000313" key="3">
    <source>
        <dbReference type="EMBL" id="MBI1756421.1"/>
    </source>
</evidence>
<evidence type="ECO:0000256" key="2">
    <source>
        <dbReference type="SAM" id="Phobius"/>
    </source>
</evidence>
<feature type="transmembrane region" description="Helical" evidence="2">
    <location>
        <begin position="21"/>
        <end position="39"/>
    </location>
</feature>
<dbReference type="Proteomes" id="UP000727962">
    <property type="component" value="Unassembled WGS sequence"/>
</dbReference>
<dbReference type="AlphaFoldDB" id="A0A931PW97"/>
<organism evidence="3 4">
    <name type="scientific">Fimbriimonas ginsengisoli</name>
    <dbReference type="NCBI Taxonomy" id="1005039"/>
    <lineage>
        <taxon>Bacteria</taxon>
        <taxon>Bacillati</taxon>
        <taxon>Armatimonadota</taxon>
        <taxon>Fimbriimonadia</taxon>
        <taxon>Fimbriimonadales</taxon>
        <taxon>Fimbriimonadaceae</taxon>
        <taxon>Fimbriimonas</taxon>
    </lineage>
</organism>
<feature type="region of interest" description="Disordered" evidence="1">
    <location>
        <begin position="42"/>
        <end position="70"/>
    </location>
</feature>
<keyword evidence="2" id="KW-0472">Membrane</keyword>
<keyword evidence="2" id="KW-1133">Transmembrane helix</keyword>
<protein>
    <submittedName>
        <fullName evidence="3">Uncharacterized protein</fullName>
    </submittedName>
</protein>
<sequence length="129" mass="13720">MSDPNAIIALEGRMKKRKSPILLITLLVALGGAAVIMNLPRYESDTPPLDTQQTLGAARESDNKDAIAKQQADIAKKQPGAVVRQKAPVAETPLIVAEPSIKGRGGTAVIDNATPSMWYLPEHGVKKGQ</sequence>
<dbReference type="EMBL" id="JACOSL010000030">
    <property type="protein sequence ID" value="MBI1756421.1"/>
    <property type="molecule type" value="Genomic_DNA"/>
</dbReference>
<evidence type="ECO:0000256" key="1">
    <source>
        <dbReference type="SAM" id="MobiDB-lite"/>
    </source>
</evidence>
<accession>A0A931PW97</accession>
<evidence type="ECO:0000313" key="4">
    <source>
        <dbReference type="Proteomes" id="UP000727962"/>
    </source>
</evidence>